<comment type="caution">
    <text evidence="9">The sequence shown here is derived from an EMBL/GenBank/DDBJ whole genome shotgun (WGS) entry which is preliminary data.</text>
</comment>
<dbReference type="AlphaFoldDB" id="A0A100IRQ8"/>
<dbReference type="GO" id="GO:0042908">
    <property type="term" value="P:xenobiotic transport"/>
    <property type="evidence" value="ECO:0007669"/>
    <property type="project" value="UniProtKB-ARBA"/>
</dbReference>
<dbReference type="OrthoDB" id="3561359at2759"/>
<dbReference type="FunFam" id="1.20.1250.20:FF:000082">
    <property type="entry name" value="MFS multidrug transporter, putative"/>
    <property type="match status" value="1"/>
</dbReference>
<feature type="region of interest" description="Disordered" evidence="6">
    <location>
        <begin position="1"/>
        <end position="45"/>
    </location>
</feature>
<gene>
    <name evidence="9" type="ORF">ABL_08788</name>
</gene>
<evidence type="ECO:0000313" key="9">
    <source>
        <dbReference type="EMBL" id="GAQ46127.1"/>
    </source>
</evidence>
<dbReference type="EMBL" id="BCMY01000019">
    <property type="protein sequence ID" value="GAQ46127.1"/>
    <property type="molecule type" value="Genomic_DNA"/>
</dbReference>
<feature type="compositionally biased region" description="Polar residues" evidence="6">
    <location>
        <begin position="11"/>
        <end position="22"/>
    </location>
</feature>
<protein>
    <submittedName>
        <fullName evidence="9">MFS transporter</fullName>
    </submittedName>
</protein>
<dbReference type="PROSITE" id="PS00216">
    <property type="entry name" value="SUGAR_TRANSPORT_1"/>
    <property type="match status" value="1"/>
</dbReference>
<dbReference type="InterPro" id="IPR036259">
    <property type="entry name" value="MFS_trans_sf"/>
</dbReference>
<sequence>MSSATERAESSQESTGMFTSDHFSGAEHADRGDSEGEKLEDNVDGMFAPITARNSSYEERLRRHHSASSHPLERNWSLNDGYSIQNADEEAVAERVLSNKDEEASDTSEGFVVSWDDNDPMNPRNFNTVRRWLIVIICSAGSLCVTCTSSMYTVTYDQIMEEFGCSREIATLGLSFFIWGLAVGPLLLGPLSEFYGRRRIYICSFTLFLVWLIPCAVAKNIQTMIVCRFLNGIAGSAFLSVAGGTVGDLFARHELSAPMMLYTSSPFIGPEVGPLVGGFINQFTTWRWTFYVLLIWTGVLLVLIGFFVPETYHPVLLRRKAQQLRKETGDDRWIAPIEMLNRSVAQTVLRSTYRPLLLLTLEPMCLNLCIFSAILLGILYLFFGAFQLVFESVYGFELWQRGLCFLGLFVGMLFAIFSDPLWRRNYTRLELKHQEAVGRSDDFQPEWRLPPAIAGGPLVTIGLFIFAWTIYPQVHWIAPLIGSALFGAGTILVYSGIFTFLVDAYPTYAASALAANSFARSIFGGVFPLFGIQMYNNLGYHWATSLLAFLTLVMAPFP</sequence>
<dbReference type="PANTHER" id="PTHR23502:SF7">
    <property type="entry name" value="DRUG_PROTON ANTIPORTER YHK8-RELATED"/>
    <property type="match status" value="1"/>
</dbReference>
<name>A0A100IRQ8_ASPNG</name>
<proteinExistence type="inferred from homology"/>
<feature type="transmembrane region" description="Helical" evidence="7">
    <location>
        <begin position="538"/>
        <end position="557"/>
    </location>
</feature>
<dbReference type="InterPro" id="IPR005829">
    <property type="entry name" value="Sugar_transporter_CS"/>
</dbReference>
<keyword evidence="4 7" id="KW-1133">Transmembrane helix</keyword>
<dbReference type="FunFam" id="1.20.1720.10:FF:000063">
    <property type="entry name" value="MFS multidrug transporter, putative (AFU_orthologue AFUA_2G05840)"/>
    <property type="match status" value="1"/>
</dbReference>
<evidence type="ECO:0000313" key="10">
    <source>
        <dbReference type="Proteomes" id="UP000068243"/>
    </source>
</evidence>
<dbReference type="InterPro" id="IPR020846">
    <property type="entry name" value="MFS_dom"/>
</dbReference>
<evidence type="ECO:0000256" key="1">
    <source>
        <dbReference type="ARBA" id="ARBA00004651"/>
    </source>
</evidence>
<feature type="transmembrane region" description="Helical" evidence="7">
    <location>
        <begin position="449"/>
        <end position="471"/>
    </location>
</feature>
<evidence type="ECO:0000256" key="4">
    <source>
        <dbReference type="ARBA" id="ARBA00022989"/>
    </source>
</evidence>
<feature type="transmembrane region" description="Helical" evidence="7">
    <location>
        <begin position="168"/>
        <end position="187"/>
    </location>
</feature>
<dbReference type="Proteomes" id="UP000068243">
    <property type="component" value="Unassembled WGS sequence"/>
</dbReference>
<feature type="transmembrane region" description="Helical" evidence="7">
    <location>
        <begin position="364"/>
        <end position="386"/>
    </location>
</feature>
<dbReference type="GO" id="GO:0140115">
    <property type="term" value="P:export across plasma membrane"/>
    <property type="evidence" value="ECO:0007669"/>
    <property type="project" value="UniProtKB-ARBA"/>
</dbReference>
<evidence type="ECO:0000256" key="3">
    <source>
        <dbReference type="ARBA" id="ARBA00022692"/>
    </source>
</evidence>
<dbReference type="PANTHER" id="PTHR23502">
    <property type="entry name" value="MAJOR FACILITATOR SUPERFAMILY"/>
    <property type="match status" value="1"/>
</dbReference>
<feature type="transmembrane region" description="Helical" evidence="7">
    <location>
        <begin position="288"/>
        <end position="309"/>
    </location>
</feature>
<evidence type="ECO:0000256" key="2">
    <source>
        <dbReference type="ARBA" id="ARBA00008335"/>
    </source>
</evidence>
<feature type="compositionally biased region" description="Basic and acidic residues" evidence="6">
    <location>
        <begin position="1"/>
        <end position="10"/>
    </location>
</feature>
<feature type="compositionally biased region" description="Basic and acidic residues" evidence="6">
    <location>
        <begin position="24"/>
        <end position="41"/>
    </location>
</feature>
<dbReference type="VEuPathDB" id="FungiDB:An02g14470"/>
<dbReference type="GO" id="GO:0022857">
    <property type="term" value="F:transmembrane transporter activity"/>
    <property type="evidence" value="ECO:0007669"/>
    <property type="project" value="InterPro"/>
</dbReference>
<organism evidence="9 10">
    <name type="scientific">Aspergillus niger</name>
    <dbReference type="NCBI Taxonomy" id="5061"/>
    <lineage>
        <taxon>Eukaryota</taxon>
        <taxon>Fungi</taxon>
        <taxon>Dikarya</taxon>
        <taxon>Ascomycota</taxon>
        <taxon>Pezizomycotina</taxon>
        <taxon>Eurotiomycetes</taxon>
        <taxon>Eurotiomycetidae</taxon>
        <taxon>Eurotiales</taxon>
        <taxon>Aspergillaceae</taxon>
        <taxon>Aspergillus</taxon>
        <taxon>Aspergillus subgen. Circumdati</taxon>
    </lineage>
</organism>
<comment type="similarity">
    <text evidence="2">Belongs to the major facilitator superfamily.</text>
</comment>
<dbReference type="InterPro" id="IPR011701">
    <property type="entry name" value="MFS"/>
</dbReference>
<comment type="subcellular location">
    <subcellularLocation>
        <location evidence="1">Cell membrane</location>
        <topology evidence="1">Multi-pass membrane protein</topology>
    </subcellularLocation>
</comment>
<evidence type="ECO:0000259" key="8">
    <source>
        <dbReference type="PROSITE" id="PS50850"/>
    </source>
</evidence>
<evidence type="ECO:0000256" key="6">
    <source>
        <dbReference type="SAM" id="MobiDB-lite"/>
    </source>
</evidence>
<reference evidence="10" key="1">
    <citation type="journal article" date="2016" name="Genome Announc.">
        <title>Draft genome sequence of Aspergillus niger strain An76.</title>
        <authorList>
            <person name="Gong W."/>
            <person name="Cheng Z."/>
            <person name="Zhang H."/>
            <person name="Liu L."/>
            <person name="Gao P."/>
            <person name="Wang L."/>
        </authorList>
    </citation>
    <scope>NUCLEOTIDE SEQUENCE [LARGE SCALE GENOMIC DNA]</scope>
    <source>
        <strain evidence="10">An76</strain>
    </source>
</reference>
<dbReference type="OMA" id="HELQAPM"/>
<feature type="transmembrane region" description="Helical" evidence="7">
    <location>
        <begin position="132"/>
        <end position="156"/>
    </location>
</feature>
<feature type="transmembrane region" description="Helical" evidence="7">
    <location>
        <begin position="229"/>
        <end position="251"/>
    </location>
</feature>
<dbReference type="SUPFAM" id="SSF103473">
    <property type="entry name" value="MFS general substrate transporter"/>
    <property type="match status" value="1"/>
</dbReference>
<feature type="domain" description="Major facilitator superfamily (MFS) profile" evidence="8">
    <location>
        <begin position="134"/>
        <end position="558"/>
    </location>
</feature>
<evidence type="ECO:0000256" key="7">
    <source>
        <dbReference type="SAM" id="Phobius"/>
    </source>
</evidence>
<evidence type="ECO:0000256" key="5">
    <source>
        <dbReference type="ARBA" id="ARBA00023136"/>
    </source>
</evidence>
<dbReference type="VEuPathDB" id="FungiDB:M747DRAFT_270305"/>
<keyword evidence="5 7" id="KW-0472">Membrane</keyword>
<accession>A0A100IRQ8</accession>
<keyword evidence="3 7" id="KW-0812">Transmembrane</keyword>
<dbReference type="VEuPathDB" id="FungiDB:ATCC64974_51220"/>
<dbReference type="Gene3D" id="1.20.1250.20">
    <property type="entry name" value="MFS general substrate transporter like domains"/>
    <property type="match status" value="1"/>
</dbReference>
<dbReference type="GO" id="GO:0005886">
    <property type="term" value="C:plasma membrane"/>
    <property type="evidence" value="ECO:0007669"/>
    <property type="project" value="UniProtKB-SubCell"/>
</dbReference>
<dbReference type="VEuPathDB" id="FungiDB:ASPNIDRAFT2_1158586"/>
<dbReference type="PaxDb" id="5061-CADANGAP00002899"/>
<feature type="transmembrane region" description="Helical" evidence="7">
    <location>
        <begin position="477"/>
        <end position="501"/>
    </location>
</feature>
<dbReference type="PROSITE" id="PS50850">
    <property type="entry name" value="MFS"/>
    <property type="match status" value="1"/>
</dbReference>
<feature type="transmembrane region" description="Helical" evidence="7">
    <location>
        <begin position="398"/>
        <end position="418"/>
    </location>
</feature>
<dbReference type="Pfam" id="PF07690">
    <property type="entry name" value="MFS_1"/>
    <property type="match status" value="1"/>
</dbReference>
<dbReference type="CDD" id="cd17323">
    <property type="entry name" value="MFS_Tpo1_MDR_like"/>
    <property type="match status" value="1"/>
</dbReference>